<sequence>MKFYSKNPQYEHLRKKWLAKHKALSDKLLVDNSSSLRRAAIGGLGGMVLLTTPAAAIFPGVADSLASFPQGSSINKAEDKNKLLAEALKDQVPGEVGKLTPQEEEKIRQTVSQKLDIRVAAEIEGIRLNRSYGLIGGEQHLYRYPGDDLFKHADNASDWAMYGPAGMAPGLGAWGYFAPSQAAFTAKDKERERYYLAVQTFLAPGFAENVGKFRDFFKFRKMVVVNPQSGQAVVAVVGDAGPAEWTGKHLGGSPEVMHFLGLAKGPRKGPVLYFFVDDPQDEVPLGPISIKEGKN</sequence>
<gene>
    <name evidence="1" type="ORF">UU29_C0004G0062</name>
</gene>
<comment type="caution">
    <text evidence="1">The sequence shown here is derived from an EMBL/GenBank/DDBJ whole genome shotgun (WGS) entry which is preliminary data.</text>
</comment>
<accession>A0A0G0U8I1</accession>
<name>A0A0G0U8I1_9BACT</name>
<evidence type="ECO:0000313" key="1">
    <source>
        <dbReference type="EMBL" id="KKR83561.1"/>
    </source>
</evidence>
<evidence type="ECO:0000313" key="2">
    <source>
        <dbReference type="Proteomes" id="UP000034601"/>
    </source>
</evidence>
<dbReference type="Proteomes" id="UP000034601">
    <property type="component" value="Unassembled WGS sequence"/>
</dbReference>
<reference evidence="1 2" key="1">
    <citation type="journal article" date="2015" name="Nature">
        <title>rRNA introns, odd ribosomes, and small enigmatic genomes across a large radiation of phyla.</title>
        <authorList>
            <person name="Brown C.T."/>
            <person name="Hug L.A."/>
            <person name="Thomas B.C."/>
            <person name="Sharon I."/>
            <person name="Castelle C.J."/>
            <person name="Singh A."/>
            <person name="Wilkins M.J."/>
            <person name="Williams K.H."/>
            <person name="Banfield J.F."/>
        </authorList>
    </citation>
    <scope>NUCLEOTIDE SEQUENCE [LARGE SCALE GENOMIC DNA]</scope>
</reference>
<proteinExistence type="predicted"/>
<organism evidence="1 2">
    <name type="scientific">Candidatus Daviesbacteria bacterium GW2011_GWA2_40_9</name>
    <dbReference type="NCBI Taxonomy" id="1618424"/>
    <lineage>
        <taxon>Bacteria</taxon>
        <taxon>Candidatus Daviesiibacteriota</taxon>
    </lineage>
</organism>
<dbReference type="EMBL" id="LCAB01000004">
    <property type="protein sequence ID" value="KKR83561.1"/>
    <property type="molecule type" value="Genomic_DNA"/>
</dbReference>
<protein>
    <submittedName>
        <fullName evidence="1">Uncharacterized protein</fullName>
    </submittedName>
</protein>
<dbReference type="AlphaFoldDB" id="A0A0G0U8I1"/>